<feature type="compositionally biased region" description="Acidic residues" evidence="9">
    <location>
        <begin position="205"/>
        <end position="219"/>
    </location>
</feature>
<keyword evidence="5" id="KW-0067">ATP-binding</keyword>
<keyword evidence="14" id="KW-1185">Reference proteome</keyword>
<evidence type="ECO:0000313" key="14">
    <source>
        <dbReference type="Proteomes" id="UP001151582"/>
    </source>
</evidence>
<dbReference type="InterPro" id="IPR011545">
    <property type="entry name" value="DEAD/DEAH_box_helicase_dom"/>
</dbReference>
<protein>
    <recommendedName>
        <fullName evidence="1">RNA helicase</fullName>
        <ecNumber evidence="1">3.6.4.13</ecNumber>
    </recommendedName>
</protein>
<dbReference type="GO" id="GO:0003723">
    <property type="term" value="F:RNA binding"/>
    <property type="evidence" value="ECO:0007669"/>
    <property type="project" value="UniProtKB-KW"/>
</dbReference>
<dbReference type="GO" id="GO:0016787">
    <property type="term" value="F:hydrolase activity"/>
    <property type="evidence" value="ECO:0007669"/>
    <property type="project" value="UniProtKB-KW"/>
</dbReference>
<dbReference type="OrthoDB" id="4310724at2759"/>
<dbReference type="PROSITE" id="PS51194">
    <property type="entry name" value="HELICASE_CTER"/>
    <property type="match status" value="1"/>
</dbReference>
<feature type="domain" description="Helicase C-terminal" evidence="11">
    <location>
        <begin position="507"/>
        <end position="653"/>
    </location>
</feature>
<dbReference type="InterPro" id="IPR027417">
    <property type="entry name" value="P-loop_NTPase"/>
</dbReference>
<evidence type="ECO:0000256" key="5">
    <source>
        <dbReference type="ARBA" id="ARBA00022840"/>
    </source>
</evidence>
<evidence type="ECO:0000256" key="7">
    <source>
        <dbReference type="ARBA" id="ARBA00047984"/>
    </source>
</evidence>
<dbReference type="Proteomes" id="UP001151582">
    <property type="component" value="Unassembled WGS sequence"/>
</dbReference>
<dbReference type="EMBL" id="JANBQB010000398">
    <property type="protein sequence ID" value="KAJ1976816.1"/>
    <property type="molecule type" value="Genomic_DNA"/>
</dbReference>
<dbReference type="InterPro" id="IPR050079">
    <property type="entry name" value="DEAD_box_RNA_helicase"/>
</dbReference>
<evidence type="ECO:0000256" key="9">
    <source>
        <dbReference type="SAM" id="MobiDB-lite"/>
    </source>
</evidence>
<feature type="compositionally biased region" description="Polar residues" evidence="9">
    <location>
        <begin position="1"/>
        <end position="13"/>
    </location>
</feature>
<dbReference type="GO" id="GO:0005829">
    <property type="term" value="C:cytosol"/>
    <property type="evidence" value="ECO:0007669"/>
    <property type="project" value="TreeGrafter"/>
</dbReference>
<sequence>MWQVNEVNPTGIGSATVKPGAKSRKRTRTKSTNSDDTTMQAQDLPTAKLKKAKRSKRTPKGKSGSPAAGSEGLAGDFENWDWSQVHVGDNQAFGNDMGGFVCLEEIDGVDCTWEDTGMGGKIVKFRKVGRGSKKPTVSGAKAQPTQPLSQEMTESFIHLDGLRNRPASDSSDADDGNADEVFTGCGEESEAVETTTNQKSSLDPASEEELLDQEDPENDVLEEPDTQVVDGSRHNGAGAQAKTFDATFDISAWNDLKLCKAIRQALQKLRFSHPTPIQERTLPYAMAGRDIVGAAETGSGKTLGFGIPMIQHYLKHKAKLEDQLIGLILTPTRELAIQIKDHLKQLTTFGRMRIVTVVGGMSAQKQLRTLQQSPNIIVATPGRFWDLLKDVDDLAHKVQRIRFLAIDEADRLLERGHFEELTSILRVVYDTRDAPRPQTFVFSATITKKFQFQGKNGKSGKRDPLQVMMERIQFKDKKPVLVDVTQTNGMAQSLREVKINCLSTTRDLHLYYLVTRYPARTLVFMNSIDAIRRLVPILRLLDVAVYPLHAGMEQRARLKNVDRFKANPRAVLVASDVAARGLDIPLVEHVVHYQIPRAADTYVHRSGRTARAQKEGISIMLCCPEEREAFQRITKRLKKTNVPEFPVEQSILSELQKRVALAQRIEHAEFKARKATVDMDWYQKSADAMGIEVDSDYIPKIKKLETKSQNAVSDGQVKLWKQELQNMLKAPIIPKSVSKRFVSSGLIHDLAKRLSDSTTYNSSMPTFEQRSAIEDLDDHQSLSKLARKLNSLDN</sequence>
<evidence type="ECO:0000256" key="4">
    <source>
        <dbReference type="ARBA" id="ARBA00022806"/>
    </source>
</evidence>
<evidence type="ECO:0000256" key="1">
    <source>
        <dbReference type="ARBA" id="ARBA00012552"/>
    </source>
</evidence>
<comment type="catalytic activity">
    <reaction evidence="7">
        <text>ATP + H2O = ADP + phosphate + H(+)</text>
        <dbReference type="Rhea" id="RHEA:13065"/>
        <dbReference type="ChEBI" id="CHEBI:15377"/>
        <dbReference type="ChEBI" id="CHEBI:15378"/>
        <dbReference type="ChEBI" id="CHEBI:30616"/>
        <dbReference type="ChEBI" id="CHEBI:43474"/>
        <dbReference type="ChEBI" id="CHEBI:456216"/>
        <dbReference type="EC" id="3.6.4.13"/>
    </reaction>
</comment>
<evidence type="ECO:0000259" key="10">
    <source>
        <dbReference type="PROSITE" id="PS51192"/>
    </source>
</evidence>
<dbReference type="Pfam" id="PF00271">
    <property type="entry name" value="Helicase_C"/>
    <property type="match status" value="1"/>
</dbReference>
<feature type="domain" description="DEAD-box RNA helicase Q" evidence="12">
    <location>
        <begin position="251"/>
        <end position="279"/>
    </location>
</feature>
<feature type="compositionally biased region" description="Polar residues" evidence="9">
    <location>
        <begin position="30"/>
        <end position="43"/>
    </location>
</feature>
<accession>A0A9W8B035</accession>
<feature type="domain" description="Helicase ATP-binding" evidence="10">
    <location>
        <begin position="282"/>
        <end position="449"/>
    </location>
</feature>
<keyword evidence="4 13" id="KW-0347">Helicase</keyword>
<dbReference type="EC" id="3.6.4.13" evidence="1"/>
<evidence type="ECO:0000313" key="13">
    <source>
        <dbReference type="EMBL" id="KAJ1976816.1"/>
    </source>
</evidence>
<feature type="compositionally biased region" description="Polar residues" evidence="9">
    <location>
        <begin position="192"/>
        <end position="203"/>
    </location>
</feature>
<evidence type="ECO:0000256" key="3">
    <source>
        <dbReference type="ARBA" id="ARBA00022801"/>
    </source>
</evidence>
<feature type="short sequence motif" description="Q motif" evidence="8">
    <location>
        <begin position="251"/>
        <end position="279"/>
    </location>
</feature>
<dbReference type="SMART" id="SM00487">
    <property type="entry name" value="DEXDc"/>
    <property type="match status" value="1"/>
</dbReference>
<gene>
    <name evidence="13" type="primary">MAK5</name>
    <name evidence="13" type="ORF">H4R34_003831</name>
</gene>
<evidence type="ECO:0000256" key="2">
    <source>
        <dbReference type="ARBA" id="ARBA00022741"/>
    </source>
</evidence>
<dbReference type="CDD" id="cd17946">
    <property type="entry name" value="DEADc_DDX24"/>
    <property type="match status" value="1"/>
</dbReference>
<dbReference type="PROSITE" id="PS51195">
    <property type="entry name" value="Q_MOTIF"/>
    <property type="match status" value="1"/>
</dbReference>
<feature type="compositionally biased region" description="Basic residues" evidence="9">
    <location>
        <begin position="48"/>
        <end position="60"/>
    </location>
</feature>
<dbReference type="GO" id="GO:0003724">
    <property type="term" value="F:RNA helicase activity"/>
    <property type="evidence" value="ECO:0007669"/>
    <property type="project" value="UniProtKB-EC"/>
</dbReference>
<organism evidence="13 14">
    <name type="scientific">Dimargaris verticillata</name>
    <dbReference type="NCBI Taxonomy" id="2761393"/>
    <lineage>
        <taxon>Eukaryota</taxon>
        <taxon>Fungi</taxon>
        <taxon>Fungi incertae sedis</taxon>
        <taxon>Zoopagomycota</taxon>
        <taxon>Kickxellomycotina</taxon>
        <taxon>Dimargaritomycetes</taxon>
        <taxon>Dimargaritales</taxon>
        <taxon>Dimargaritaceae</taxon>
        <taxon>Dimargaris</taxon>
    </lineage>
</organism>
<proteinExistence type="predicted"/>
<name>A0A9W8B035_9FUNG</name>
<dbReference type="PANTHER" id="PTHR47959:SF1">
    <property type="entry name" value="ATP-DEPENDENT RNA HELICASE DBPA"/>
    <property type="match status" value="1"/>
</dbReference>
<evidence type="ECO:0000256" key="6">
    <source>
        <dbReference type="ARBA" id="ARBA00022884"/>
    </source>
</evidence>
<dbReference type="GO" id="GO:0005524">
    <property type="term" value="F:ATP binding"/>
    <property type="evidence" value="ECO:0007669"/>
    <property type="project" value="UniProtKB-KW"/>
</dbReference>
<dbReference type="SMART" id="SM00490">
    <property type="entry name" value="HELICc"/>
    <property type="match status" value="1"/>
</dbReference>
<dbReference type="Gene3D" id="3.40.50.300">
    <property type="entry name" value="P-loop containing nucleotide triphosphate hydrolases"/>
    <property type="match status" value="2"/>
</dbReference>
<dbReference type="Pfam" id="PF00270">
    <property type="entry name" value="DEAD"/>
    <property type="match status" value="1"/>
</dbReference>
<evidence type="ECO:0000259" key="11">
    <source>
        <dbReference type="PROSITE" id="PS51194"/>
    </source>
</evidence>
<dbReference type="PANTHER" id="PTHR47959">
    <property type="entry name" value="ATP-DEPENDENT RNA HELICASE RHLE-RELATED"/>
    <property type="match status" value="1"/>
</dbReference>
<dbReference type="InterPro" id="IPR014001">
    <property type="entry name" value="Helicase_ATP-bd"/>
</dbReference>
<dbReference type="SUPFAM" id="SSF52540">
    <property type="entry name" value="P-loop containing nucleoside triphosphate hydrolases"/>
    <property type="match status" value="1"/>
</dbReference>
<keyword evidence="2" id="KW-0547">Nucleotide-binding</keyword>
<dbReference type="InterPro" id="IPR001650">
    <property type="entry name" value="Helicase_C-like"/>
</dbReference>
<keyword evidence="6" id="KW-0694">RNA-binding</keyword>
<dbReference type="InterPro" id="IPR014014">
    <property type="entry name" value="RNA_helicase_DEAD_Q_motif"/>
</dbReference>
<feature type="region of interest" description="Disordered" evidence="9">
    <location>
        <begin position="1"/>
        <end position="75"/>
    </location>
</feature>
<dbReference type="AlphaFoldDB" id="A0A9W8B035"/>
<comment type="caution">
    <text evidence="13">The sequence shown here is derived from an EMBL/GenBank/DDBJ whole genome shotgun (WGS) entry which is preliminary data.</text>
</comment>
<feature type="region of interest" description="Disordered" evidence="9">
    <location>
        <begin position="129"/>
        <end position="150"/>
    </location>
</feature>
<dbReference type="PROSITE" id="PS51192">
    <property type="entry name" value="HELICASE_ATP_BIND_1"/>
    <property type="match status" value="1"/>
</dbReference>
<reference evidence="13" key="1">
    <citation type="submission" date="2022-07" db="EMBL/GenBank/DDBJ databases">
        <title>Phylogenomic reconstructions and comparative analyses of Kickxellomycotina fungi.</title>
        <authorList>
            <person name="Reynolds N.K."/>
            <person name="Stajich J.E."/>
            <person name="Barry K."/>
            <person name="Grigoriev I.V."/>
            <person name="Crous P."/>
            <person name="Smith M.E."/>
        </authorList>
    </citation>
    <scope>NUCLEOTIDE SEQUENCE</scope>
    <source>
        <strain evidence="13">RSA 567</strain>
    </source>
</reference>
<keyword evidence="3 13" id="KW-0378">Hydrolase</keyword>
<feature type="region of interest" description="Disordered" evidence="9">
    <location>
        <begin position="162"/>
        <end position="219"/>
    </location>
</feature>
<evidence type="ECO:0000256" key="8">
    <source>
        <dbReference type="PROSITE-ProRule" id="PRU00552"/>
    </source>
</evidence>
<dbReference type="CDD" id="cd18787">
    <property type="entry name" value="SF2_C_DEAD"/>
    <property type="match status" value="1"/>
</dbReference>
<evidence type="ECO:0000259" key="12">
    <source>
        <dbReference type="PROSITE" id="PS51195"/>
    </source>
</evidence>